<dbReference type="Pfam" id="PF00929">
    <property type="entry name" value="RNase_T"/>
    <property type="match status" value="1"/>
</dbReference>
<dbReference type="GO" id="GO:0005634">
    <property type="term" value="C:nucleus"/>
    <property type="evidence" value="ECO:0007669"/>
    <property type="project" value="UniProtKB-SubCell"/>
</dbReference>
<organism evidence="9 10">
    <name type="scientific">Spodoptera litura</name>
    <name type="common">Asian cotton leafworm</name>
    <dbReference type="NCBI Taxonomy" id="69820"/>
    <lineage>
        <taxon>Eukaryota</taxon>
        <taxon>Metazoa</taxon>
        <taxon>Ecdysozoa</taxon>
        <taxon>Arthropoda</taxon>
        <taxon>Hexapoda</taxon>
        <taxon>Insecta</taxon>
        <taxon>Pterygota</taxon>
        <taxon>Neoptera</taxon>
        <taxon>Endopterygota</taxon>
        <taxon>Lepidoptera</taxon>
        <taxon>Glossata</taxon>
        <taxon>Ditrysia</taxon>
        <taxon>Noctuoidea</taxon>
        <taxon>Noctuidae</taxon>
        <taxon>Amphipyrinae</taxon>
        <taxon>Spodoptera</taxon>
    </lineage>
</organism>
<dbReference type="OrthoDB" id="3996471at2759"/>
<dbReference type="AlphaFoldDB" id="A0A9J7IVR8"/>
<sequence>MSKDDCNKTPSSKKRRAHNESTKNVGSPSKNTQNLQASEKVIRKRKKPLPKFRLKANGEKASLSVGNSERVPLTLTDIQYLLLHSLLGNLNLTETPRWYTLEKCESIKKTTCLILEGISIKHWEKYSDELSNAKQIFQDFVEVLTPSVYGGSLVEELALVPLSEAEKDIIIQKYGSMNLALQARKDLMIMMKAVFPIGDGSGVDEVEFTTQDKFPRTQLVLSAWQLIEENYPVPLKGKLSTAYADYVLTKDEYAPVTASSPMFGIDCEMCLTNAGSELTRISVVNEKHEVIYESLVKPYNDITDYLTKFSGITKSLLNNVTKRLEDVQNDLRTLLPPDSILVGQSLNTDLHALKMMHPYIIDTSLLYNFTGERTRKPKLKTLAREFLKENIQMGMEGHCSTEDSLAALKLVQLKLSNSIEFGDAVHTNREKFKENVIKMVKTPQYALSIFNHMLEQKKSSVIIGCDDITGDYHTYLTQAKESMSAQFKKGKPKKIKLVTVDTVEEVITSFKESVSDYNLTMAHLKCNPDDDKEEELIKKINTWIQSIWDHLEQPSLCVVVFGGTTEDNGLALMKVKNT</sequence>
<evidence type="ECO:0000313" key="9">
    <source>
        <dbReference type="Proteomes" id="UP000301870"/>
    </source>
</evidence>
<evidence type="ECO:0000259" key="8">
    <source>
        <dbReference type="SMART" id="SM00479"/>
    </source>
</evidence>
<dbReference type="CDD" id="cd06145">
    <property type="entry name" value="REX1_like"/>
    <property type="match status" value="1"/>
</dbReference>
<dbReference type="PANTHER" id="PTHR12801">
    <property type="entry name" value="RNA EXONUCLEASE REXO1 / RECO3 FAMILY MEMBER-RELATED"/>
    <property type="match status" value="1"/>
</dbReference>
<accession>A0A9J7IVR8</accession>
<keyword evidence="5 10" id="KW-0269">Exonuclease</keyword>
<dbReference type="InterPro" id="IPR034922">
    <property type="entry name" value="REX1-like_exo"/>
</dbReference>
<protein>
    <submittedName>
        <fullName evidence="10">RNA exonuclease 5</fullName>
    </submittedName>
</protein>
<dbReference type="InterPro" id="IPR047021">
    <property type="entry name" value="REXO1/3/4-like"/>
</dbReference>
<evidence type="ECO:0000256" key="1">
    <source>
        <dbReference type="ARBA" id="ARBA00004123"/>
    </source>
</evidence>
<dbReference type="CTD" id="81691"/>
<evidence type="ECO:0000256" key="3">
    <source>
        <dbReference type="ARBA" id="ARBA00022722"/>
    </source>
</evidence>
<gene>
    <name evidence="10" type="primary">LOC111359086</name>
</gene>
<dbReference type="Gene3D" id="3.30.420.10">
    <property type="entry name" value="Ribonuclease H-like superfamily/Ribonuclease H"/>
    <property type="match status" value="1"/>
</dbReference>
<dbReference type="GO" id="GO:0003676">
    <property type="term" value="F:nucleic acid binding"/>
    <property type="evidence" value="ECO:0007669"/>
    <property type="project" value="InterPro"/>
</dbReference>
<feature type="compositionally biased region" description="Polar residues" evidence="7">
    <location>
        <begin position="22"/>
        <end position="37"/>
    </location>
</feature>
<evidence type="ECO:0000256" key="7">
    <source>
        <dbReference type="SAM" id="MobiDB-lite"/>
    </source>
</evidence>
<dbReference type="SUPFAM" id="SSF53098">
    <property type="entry name" value="Ribonuclease H-like"/>
    <property type="match status" value="1"/>
</dbReference>
<keyword evidence="9" id="KW-1185">Reference proteome</keyword>
<dbReference type="SMART" id="SM00479">
    <property type="entry name" value="EXOIII"/>
    <property type="match status" value="1"/>
</dbReference>
<keyword evidence="6" id="KW-0539">Nucleus</keyword>
<evidence type="ECO:0000256" key="6">
    <source>
        <dbReference type="ARBA" id="ARBA00023242"/>
    </source>
</evidence>
<dbReference type="Proteomes" id="UP000301870">
    <property type="component" value="Chromosome 28"/>
</dbReference>
<evidence type="ECO:0000256" key="5">
    <source>
        <dbReference type="ARBA" id="ARBA00022839"/>
    </source>
</evidence>
<evidence type="ECO:0000313" key="10">
    <source>
        <dbReference type="RefSeq" id="XP_022830293.1"/>
    </source>
</evidence>
<dbReference type="GO" id="GO:0004527">
    <property type="term" value="F:exonuclease activity"/>
    <property type="evidence" value="ECO:0007669"/>
    <property type="project" value="UniProtKB-KW"/>
</dbReference>
<name>A0A9J7IVR8_SPOLT</name>
<dbReference type="InterPro" id="IPR012337">
    <property type="entry name" value="RNaseH-like_sf"/>
</dbReference>
<dbReference type="InterPro" id="IPR013520">
    <property type="entry name" value="Ribonucl_H"/>
</dbReference>
<proteinExistence type="inferred from homology"/>
<dbReference type="InterPro" id="IPR036397">
    <property type="entry name" value="RNaseH_sf"/>
</dbReference>
<dbReference type="KEGG" id="sliu:111359086"/>
<feature type="region of interest" description="Disordered" evidence="7">
    <location>
        <begin position="1"/>
        <end position="42"/>
    </location>
</feature>
<evidence type="ECO:0000256" key="2">
    <source>
        <dbReference type="ARBA" id="ARBA00006357"/>
    </source>
</evidence>
<feature type="domain" description="Exonuclease" evidence="8">
    <location>
        <begin position="261"/>
        <end position="420"/>
    </location>
</feature>
<comment type="subcellular location">
    <subcellularLocation>
        <location evidence="1">Nucleus</location>
    </subcellularLocation>
</comment>
<dbReference type="FunFam" id="3.30.420.10:FF:000019">
    <property type="entry name" value="RNA exonuclease NEF-sp"/>
    <property type="match status" value="1"/>
</dbReference>
<dbReference type="GeneID" id="111359086"/>
<comment type="similarity">
    <text evidence="2">Belongs to the REXO1/REXO3 family.</text>
</comment>
<keyword evidence="3" id="KW-0540">Nuclease</keyword>
<evidence type="ECO:0000256" key="4">
    <source>
        <dbReference type="ARBA" id="ARBA00022801"/>
    </source>
</evidence>
<reference evidence="10" key="1">
    <citation type="submission" date="2025-08" db="UniProtKB">
        <authorList>
            <consortium name="RefSeq"/>
        </authorList>
    </citation>
    <scope>IDENTIFICATION</scope>
    <source>
        <strain evidence="10">Ishihara</strain>
        <tissue evidence="10">Whole body</tissue>
    </source>
</reference>
<dbReference type="RefSeq" id="XP_022830293.1">
    <property type="nucleotide sequence ID" value="XM_022974525.1"/>
</dbReference>
<keyword evidence="4" id="KW-0378">Hydrolase</keyword>
<dbReference type="PANTHER" id="PTHR12801:SF82">
    <property type="entry name" value="RNA EXONUCLEASE 5"/>
    <property type="match status" value="1"/>
</dbReference>